<dbReference type="PANTHER" id="PTHR46233">
    <property type="entry name" value="HYDROXYACYLGLUTATHIONE HYDROLASE GLOC"/>
    <property type="match status" value="1"/>
</dbReference>
<comment type="caution">
    <text evidence="2">The sequence shown here is derived from an EMBL/GenBank/DDBJ whole genome shotgun (WGS) entry which is preliminary data.</text>
</comment>
<dbReference type="AlphaFoldDB" id="A0A3D9USB0"/>
<gene>
    <name evidence="2" type="ORF">DFJ65_3325</name>
</gene>
<dbReference type="GO" id="GO:0016787">
    <property type="term" value="F:hydrolase activity"/>
    <property type="evidence" value="ECO:0007669"/>
    <property type="project" value="UniProtKB-KW"/>
</dbReference>
<dbReference type="Pfam" id="PF00753">
    <property type="entry name" value="Lactamase_B"/>
    <property type="match status" value="1"/>
</dbReference>
<dbReference type="InterPro" id="IPR036866">
    <property type="entry name" value="RibonucZ/Hydroxyglut_hydro"/>
</dbReference>
<evidence type="ECO:0000259" key="1">
    <source>
        <dbReference type="SMART" id="SM00849"/>
    </source>
</evidence>
<dbReference type="Gene3D" id="3.60.15.10">
    <property type="entry name" value="Ribonuclease Z/Hydroxyacylglutathione hydrolase-like"/>
    <property type="match status" value="1"/>
</dbReference>
<dbReference type="SMART" id="SM00849">
    <property type="entry name" value="Lactamase_B"/>
    <property type="match status" value="1"/>
</dbReference>
<keyword evidence="2" id="KW-0378">Hydrolase</keyword>
<dbReference type="CDD" id="cd06262">
    <property type="entry name" value="metallo-hydrolase-like_MBL-fold"/>
    <property type="match status" value="1"/>
</dbReference>
<dbReference type="OrthoDB" id="2971563at2"/>
<keyword evidence="3" id="KW-1185">Reference proteome</keyword>
<reference evidence="2 3" key="1">
    <citation type="submission" date="2018-08" db="EMBL/GenBank/DDBJ databases">
        <title>Sequencing the genomes of 1000 actinobacteria strains.</title>
        <authorList>
            <person name="Klenk H.-P."/>
        </authorList>
    </citation>
    <scope>NUCLEOTIDE SEQUENCE [LARGE SCALE GENOMIC DNA]</scope>
    <source>
        <strain evidence="2 3">DSM 22967</strain>
    </source>
</reference>
<organism evidence="2 3">
    <name type="scientific">Calidifontibacter indicus</name>
    <dbReference type="NCBI Taxonomy" id="419650"/>
    <lineage>
        <taxon>Bacteria</taxon>
        <taxon>Bacillati</taxon>
        <taxon>Actinomycetota</taxon>
        <taxon>Actinomycetes</taxon>
        <taxon>Micrococcales</taxon>
        <taxon>Dermacoccaceae</taxon>
        <taxon>Calidifontibacter</taxon>
    </lineage>
</organism>
<dbReference type="InterPro" id="IPR001279">
    <property type="entry name" value="Metallo-B-lactamas"/>
</dbReference>
<accession>A0A3D9USB0</accession>
<feature type="domain" description="Metallo-beta-lactamase" evidence="1">
    <location>
        <begin position="32"/>
        <end position="195"/>
    </location>
</feature>
<proteinExistence type="predicted"/>
<dbReference type="SUPFAM" id="SSF56281">
    <property type="entry name" value="Metallo-hydrolase/oxidoreductase"/>
    <property type="match status" value="1"/>
</dbReference>
<evidence type="ECO:0000313" key="3">
    <source>
        <dbReference type="Proteomes" id="UP000256253"/>
    </source>
</evidence>
<dbReference type="Proteomes" id="UP000256253">
    <property type="component" value="Unassembled WGS sequence"/>
</dbReference>
<dbReference type="EMBL" id="QTUA01000001">
    <property type="protein sequence ID" value="REF32219.1"/>
    <property type="molecule type" value="Genomic_DNA"/>
</dbReference>
<sequence length="217" mass="22889">MAEVVAGQGDTKLERVVTSGTFSLDGGTWDVDNNVWIVGDDAQCIVVDAAHTAAPILEAIGDRKVVAVLSTHGHDDHITAVREVAQATGAPTYLHPADRMLWDRVHDVAPDRELADGDRFEVGEVHLEVIHTPGHSPGAVCFRIPELGAVLTGDTLFQGGPGATGRSFSSYDTITASIRTKLFALPADTVVFTGHGDSTTIGEEAAGQDGWERPEGA</sequence>
<name>A0A3D9USB0_9MICO</name>
<dbReference type="InterPro" id="IPR051453">
    <property type="entry name" value="MBL_Glyoxalase_II"/>
</dbReference>
<evidence type="ECO:0000313" key="2">
    <source>
        <dbReference type="EMBL" id="REF32219.1"/>
    </source>
</evidence>
<protein>
    <submittedName>
        <fullName evidence="2">Glyoxylase-like metal-dependent hydrolase (Beta-lactamase superfamily II)</fullName>
    </submittedName>
</protein>
<dbReference type="RefSeq" id="WP_115923959.1">
    <property type="nucleotide sequence ID" value="NZ_QTUA01000001.1"/>
</dbReference>
<dbReference type="PANTHER" id="PTHR46233:SF4">
    <property type="entry name" value="METALLO-BETA-LACTAMASE DOMAIN-CONTAINING PROTEIN"/>
    <property type="match status" value="1"/>
</dbReference>